<feature type="region of interest" description="Disordered" evidence="1">
    <location>
        <begin position="1"/>
        <end position="20"/>
    </location>
</feature>
<proteinExistence type="predicted"/>
<sequence>MASKQNAEQDPNYPKLTAGEHARIALNVARMCKRSLAGENADRSDLERRIDRIIDGARKRAEKNAKNSRR</sequence>
<evidence type="ECO:0000313" key="3">
    <source>
        <dbReference type="Proteomes" id="UP001589716"/>
    </source>
</evidence>
<name>A0ABV5QJA6_9ACTN</name>
<dbReference type="Proteomes" id="UP001589716">
    <property type="component" value="Unassembled WGS sequence"/>
</dbReference>
<comment type="caution">
    <text evidence="2">The sequence shown here is derived from an EMBL/GenBank/DDBJ whole genome shotgun (WGS) entry which is preliminary data.</text>
</comment>
<keyword evidence="3" id="KW-1185">Reference proteome</keyword>
<dbReference type="EMBL" id="JBHMCT010000005">
    <property type="protein sequence ID" value="MFB9553579.1"/>
    <property type="molecule type" value="Genomic_DNA"/>
</dbReference>
<dbReference type="InterPro" id="IPR046224">
    <property type="entry name" value="DUF6257"/>
</dbReference>
<dbReference type="RefSeq" id="WP_345486310.1">
    <property type="nucleotide sequence ID" value="NZ_BAAAWU010000001.1"/>
</dbReference>
<reference evidence="2 3" key="1">
    <citation type="submission" date="2024-09" db="EMBL/GenBank/DDBJ databases">
        <authorList>
            <person name="Sun Q."/>
            <person name="Mori K."/>
        </authorList>
    </citation>
    <scope>NUCLEOTIDE SEQUENCE [LARGE SCALE GENOMIC DNA]</scope>
    <source>
        <strain evidence="2 3">JCM 4414</strain>
    </source>
</reference>
<protein>
    <submittedName>
        <fullName evidence="2">DUF6257 family protein</fullName>
    </submittedName>
</protein>
<accession>A0ABV5QJA6</accession>
<gene>
    <name evidence="2" type="ORF">ACFFTP_05125</name>
</gene>
<organism evidence="2 3">
    <name type="scientific">Streptomyces roseoviridis</name>
    <dbReference type="NCBI Taxonomy" id="67361"/>
    <lineage>
        <taxon>Bacteria</taxon>
        <taxon>Bacillati</taxon>
        <taxon>Actinomycetota</taxon>
        <taxon>Actinomycetes</taxon>
        <taxon>Kitasatosporales</taxon>
        <taxon>Streptomycetaceae</taxon>
        <taxon>Streptomyces</taxon>
    </lineage>
</organism>
<evidence type="ECO:0000256" key="1">
    <source>
        <dbReference type="SAM" id="MobiDB-lite"/>
    </source>
</evidence>
<evidence type="ECO:0000313" key="2">
    <source>
        <dbReference type="EMBL" id="MFB9553579.1"/>
    </source>
</evidence>
<dbReference type="Pfam" id="PF19771">
    <property type="entry name" value="DUF6257"/>
    <property type="match status" value="1"/>
</dbReference>